<dbReference type="FunFam" id="2.60.40.1180:FF:000019">
    <property type="entry name" value="Alpha-mannosidase 2"/>
    <property type="match status" value="1"/>
</dbReference>
<comment type="subunit">
    <text evidence="4">Homodimer; disulfide-linked.</text>
</comment>
<name>A0A182YG16_ANOST</name>
<dbReference type="STRING" id="30069.A0A182YG16"/>
<keyword evidence="13" id="KW-1015">Disulfide bond</keyword>
<dbReference type="SUPFAM" id="SSF88688">
    <property type="entry name" value="Families 57/38 glycoside transferase middle domain"/>
    <property type="match status" value="1"/>
</dbReference>
<evidence type="ECO:0000256" key="5">
    <source>
        <dbReference type="ARBA" id="ARBA00022692"/>
    </source>
</evidence>
<dbReference type="VEuPathDB" id="VectorBase:ASTEI07402"/>
<evidence type="ECO:0000313" key="20">
    <source>
        <dbReference type="Proteomes" id="UP000076408"/>
    </source>
</evidence>
<proteinExistence type="inferred from homology"/>
<dbReference type="Gene3D" id="2.60.40.1180">
    <property type="entry name" value="Golgi alpha-mannosidase II"/>
    <property type="match status" value="1"/>
</dbReference>
<comment type="catalytic activity">
    <reaction evidence="16">
        <text>N(4)-{beta-D-GlcNAc-(1-&gt;2)-alpha-D-Man-(1-&gt;3)-[alpha-D-Man-(1-&gt;3)-[alpha-D-Man-(1-&gt;6)]-alpha-D-Man-(1-&gt;6)]-beta-D-Man-(1-&gt;4)-beta-D-GlcNAc-(1-&gt;4)-beta-D-GlcNAc}-L-asparaginyl-[protein] + 2 H2O = 2 alpha-D-mannopyranose + an N(4)-{beta-D-GlcNAc-(1-&gt;2)-alpha-D-Man-(1-&gt;3)-[alpha-D-Man-(1-&gt;6)]-beta-D-Man-(1-&gt;4)-beta-D-GlcNAc-(1-&gt;4)-beta-D-GlcNAc}-L-asparaginyl-[protein]</text>
        <dbReference type="Rhea" id="RHEA:56052"/>
        <dbReference type="Rhea" id="RHEA-COMP:14368"/>
        <dbReference type="Rhea" id="RHEA-COMP:14369"/>
        <dbReference type="ChEBI" id="CHEBI:15377"/>
        <dbReference type="ChEBI" id="CHEBI:28729"/>
        <dbReference type="ChEBI" id="CHEBI:60615"/>
        <dbReference type="ChEBI" id="CHEBI:60625"/>
        <dbReference type="EC" id="3.2.1.114"/>
    </reaction>
</comment>
<reference evidence="20" key="1">
    <citation type="journal article" date="2014" name="Genome Biol.">
        <title>Genome analysis of a major urban malaria vector mosquito, Anopheles stephensi.</title>
        <authorList>
            <person name="Jiang X."/>
            <person name="Peery A."/>
            <person name="Hall A.B."/>
            <person name="Sharma A."/>
            <person name="Chen X.G."/>
            <person name="Waterhouse R.M."/>
            <person name="Komissarov A."/>
            <person name="Riehle M.M."/>
            <person name="Shouche Y."/>
            <person name="Sharakhova M.V."/>
            <person name="Lawson D."/>
            <person name="Pakpour N."/>
            <person name="Arensburger P."/>
            <person name="Davidson V.L."/>
            <person name="Eiglmeier K."/>
            <person name="Emrich S."/>
            <person name="George P."/>
            <person name="Kennedy R.C."/>
            <person name="Mane S.P."/>
            <person name="Maslen G."/>
            <person name="Oringanje C."/>
            <person name="Qi Y."/>
            <person name="Settlage R."/>
            <person name="Tojo M."/>
            <person name="Tubio J.M."/>
            <person name="Unger M.F."/>
            <person name="Wang B."/>
            <person name="Vernick K.D."/>
            <person name="Ribeiro J.M."/>
            <person name="James A.A."/>
            <person name="Michel K."/>
            <person name="Riehle M.A."/>
            <person name="Luckhart S."/>
            <person name="Sharakhov I.V."/>
            <person name="Tu Z."/>
        </authorList>
    </citation>
    <scope>NUCLEOTIDE SEQUENCE [LARGE SCALE GENOMIC DNA]</scope>
    <source>
        <strain evidence="20">Indian</strain>
    </source>
</reference>
<keyword evidence="14 17" id="KW-0326">Glycosidase</keyword>
<dbReference type="VEuPathDB" id="VectorBase:ASTE001359"/>
<evidence type="ECO:0000256" key="7">
    <source>
        <dbReference type="ARBA" id="ARBA00022801"/>
    </source>
</evidence>
<dbReference type="EnsemblMetazoa" id="ASTEI07402-RA">
    <property type="protein sequence ID" value="ASTEI07402-PA"/>
    <property type="gene ID" value="ASTEI07402"/>
</dbReference>
<dbReference type="Pfam" id="PF09261">
    <property type="entry name" value="Alpha-mann_mid"/>
    <property type="match status" value="1"/>
</dbReference>
<evidence type="ECO:0000256" key="6">
    <source>
        <dbReference type="ARBA" id="ARBA00022723"/>
    </source>
</evidence>
<protein>
    <recommendedName>
        <fullName evidence="17">Alpha-mannosidase</fullName>
        <ecNumber evidence="17">3.2.1.-</ecNumber>
    </recommendedName>
</protein>
<sequence>MVRIRRKFAFILCGVTVFFFLILYVVLNYSVSERTRVQDITFLESKIKQLESGLNKHHQEFGDIRKQIDTIRGAVDGGGGDDTYVDSKVLDKAPLLGDREMMKESVINANGGGAGTCALRTDIIPQPDVQMLNLYDQVSFENIDGGVWKQGWPIKYHPSEWNSHHKLHVFVVPHSHNDPGWIQTFDEYYERSTKNIFANMLRHLDENPGLRFIWAEISYFAQWYDKLAAEQKAIVKRLVKNRQLEFVTGGWVMSDEANSHWYSMLLQLTEGQTWLKTRLNVTPVSSWSIDPFGQSATMPYILKHSGFENLLIQRTHYIVKKNLALKKQLEFRWRQLWDTRGDTDLFTHMMPFYSYDVPHTCGPDPKICCQFDFKRLPGMGLTCPWNVPPRPINDQNVAERAEMIVDQWRKKSVLYRTRNVLIPLGDDFRYTTSSEWEAQQVNFERLFDYINNEPSLNVEAKFATLQDYFDAVRATSGVNGMEQFPSLTGDFFTYADVNQDYWSGYFTSRPYHKRQDRILLHYIRSAEMLHAWNVWEPASEWKPLADRLEYARRQLSLFQHHDGITGTAKDHVMEDYAQRMSRSIENCKFVMQQAVYRMLTKPSVYHPDPSFSYLSIDDSRTVNGSDSVRPTIILGDELPSKQVVLHNSLPHTRSEVVEFYVASPFVTVQDGSGGTVPSQIAPVWSWHTRPDGISQPQPSNTKYRLLFRANVPPLGLSVYTINSKNSAEESLGVTFTKAIILSKSPFTVNLAAGYPEDIDHASPMEVSLRSEEGGTTSAAFTAKGLLKSLTIENNQAMVPVHLEFYRYGMQLSSGKSGAYLFHPAGNATLLTYEQPIVLVMKGLLETSITAGLPFAVHQTILRDDSVEIRNLVDIGHRDNTEIVMRLQTNINSGSTFYTDLNGMQLIKRKRFQKLPIQANYYPVPSTMFIEDDYYRLTLLGGQPLGGSSLSSGEMEIMQDRRLTRDDDRGLGQGVQDNLPVLHLFRLVLESRESCTKPDPDYPTGYLTLPAHSQLQSLLHPLDKLIYNENYWTGLQKEGFGVRHEPLERGIELVAMRELPHVHFGRTSAGASPPVGLIVHRTNFEDCGSEANMEGMLNIKKLLNLDDGHDIYSARLTLLNALELVQSDDISLCPMDAKAYIVKR</sequence>
<dbReference type="Pfam" id="PF01074">
    <property type="entry name" value="Glyco_hydro_38N"/>
    <property type="match status" value="1"/>
</dbReference>
<dbReference type="PANTHER" id="PTHR11607">
    <property type="entry name" value="ALPHA-MANNOSIDASE"/>
    <property type="match status" value="1"/>
</dbReference>
<evidence type="ECO:0000313" key="19">
    <source>
        <dbReference type="EnsemblMetazoa" id="ASTEI07402-PA"/>
    </source>
</evidence>
<evidence type="ECO:0000256" key="14">
    <source>
        <dbReference type="ARBA" id="ARBA00023295"/>
    </source>
</evidence>
<evidence type="ECO:0000256" key="16">
    <source>
        <dbReference type="ARBA" id="ARBA00093232"/>
    </source>
</evidence>
<dbReference type="InterPro" id="IPR050843">
    <property type="entry name" value="Glycosyl_Hydrlase_38"/>
</dbReference>
<evidence type="ECO:0000256" key="13">
    <source>
        <dbReference type="ARBA" id="ARBA00023157"/>
    </source>
</evidence>
<dbReference type="InterPro" id="IPR015341">
    <property type="entry name" value="Glyco_hydro_38_cen"/>
</dbReference>
<dbReference type="SMART" id="SM00872">
    <property type="entry name" value="Alpha-mann_mid"/>
    <property type="match status" value="1"/>
</dbReference>
<evidence type="ECO:0000256" key="2">
    <source>
        <dbReference type="ARBA" id="ARBA00004922"/>
    </source>
</evidence>
<dbReference type="OMA" id="CPWGQHP"/>
<dbReference type="GO" id="GO:0006491">
    <property type="term" value="P:N-glycan processing"/>
    <property type="evidence" value="ECO:0007669"/>
    <property type="project" value="TreeGrafter"/>
</dbReference>
<comment type="cofactor">
    <cofactor evidence="17">
        <name>Zn(2+)</name>
        <dbReference type="ChEBI" id="CHEBI:29105"/>
    </cofactor>
    <text evidence="17">Binds 1 zinc ion per subunit.</text>
</comment>
<dbReference type="InterPro" id="IPR037094">
    <property type="entry name" value="Glyco_hydro_38_cen_sf"/>
</dbReference>
<comment type="similarity">
    <text evidence="3 17">Belongs to the glycosyl hydrolase 38 family.</text>
</comment>
<evidence type="ECO:0000256" key="15">
    <source>
        <dbReference type="ARBA" id="ARBA00059516"/>
    </source>
</evidence>
<dbReference type="AlphaFoldDB" id="A0A182YG16"/>
<dbReference type="Pfam" id="PF18230">
    <property type="entry name" value="Glyc_hyd_38C_2"/>
    <property type="match status" value="1"/>
</dbReference>
<dbReference type="GO" id="GO:0046872">
    <property type="term" value="F:metal ion binding"/>
    <property type="evidence" value="ECO:0007669"/>
    <property type="project" value="UniProtKB-KW"/>
</dbReference>
<dbReference type="GO" id="GO:0004572">
    <property type="term" value="F:mannosyl-oligosaccharide 1,3-1,6-alpha-mannosidase activity"/>
    <property type="evidence" value="ECO:0007669"/>
    <property type="project" value="UniProtKB-EC"/>
</dbReference>
<dbReference type="InterPro" id="IPR011682">
    <property type="entry name" value="Glyco_hydro_38_C"/>
</dbReference>
<comment type="pathway">
    <text evidence="2">Protein modification; protein glycosylation.</text>
</comment>
<dbReference type="InterPro" id="IPR011330">
    <property type="entry name" value="Glyco_hydro/deAcase_b/a-brl"/>
</dbReference>
<dbReference type="Gene3D" id="1.20.1270.50">
    <property type="entry name" value="Glycoside hydrolase family 38, central domain"/>
    <property type="match status" value="1"/>
</dbReference>
<evidence type="ECO:0000256" key="3">
    <source>
        <dbReference type="ARBA" id="ARBA00009792"/>
    </source>
</evidence>
<comment type="subcellular location">
    <subcellularLocation>
        <location evidence="1">Golgi apparatus membrane</location>
        <topology evidence="1">Single-pass type II membrane protein</topology>
    </subcellularLocation>
</comment>
<keyword evidence="12" id="KW-0472">Membrane</keyword>
<dbReference type="FunFam" id="1.20.1270.50:FF:000001">
    <property type="entry name" value="Alpha-mannosidase"/>
    <property type="match status" value="1"/>
</dbReference>
<evidence type="ECO:0000256" key="9">
    <source>
        <dbReference type="ARBA" id="ARBA00022968"/>
    </source>
</evidence>
<dbReference type="GO" id="GO:0006013">
    <property type="term" value="P:mannose metabolic process"/>
    <property type="evidence" value="ECO:0007669"/>
    <property type="project" value="InterPro"/>
</dbReference>
<evidence type="ECO:0000256" key="11">
    <source>
        <dbReference type="ARBA" id="ARBA00023034"/>
    </source>
</evidence>
<dbReference type="Gene3D" id="2.60.40.1360">
    <property type="match status" value="1"/>
</dbReference>
<dbReference type="Gene3D" id="3.20.110.10">
    <property type="entry name" value="Glycoside hydrolase 38, N terminal domain"/>
    <property type="match status" value="1"/>
</dbReference>
<dbReference type="EC" id="3.2.1.-" evidence="17"/>
<dbReference type="InterPro" id="IPR028995">
    <property type="entry name" value="Glyco_hydro_57/38_cen_sf"/>
</dbReference>
<dbReference type="InterPro" id="IPR013780">
    <property type="entry name" value="Glyco_hydro_b"/>
</dbReference>
<evidence type="ECO:0000256" key="12">
    <source>
        <dbReference type="ARBA" id="ARBA00023136"/>
    </source>
</evidence>
<dbReference type="InterPro" id="IPR027291">
    <property type="entry name" value="Glyco_hydro_38_N_sf"/>
</dbReference>
<keyword evidence="8 17" id="KW-0862">Zinc</keyword>
<keyword evidence="7 17" id="KW-0378">Hydrolase</keyword>
<comment type="function">
    <text evidence="15">Catalyzes the first committed step in the biosynthesis of complex N-glycans. It controls conversion of high mannose to complex N-glycans; the final hydrolytic step in the N-glycan maturation pathway.</text>
</comment>
<dbReference type="PANTHER" id="PTHR11607:SF3">
    <property type="entry name" value="LYSOSOMAL ALPHA-MANNOSIDASE"/>
    <property type="match status" value="1"/>
</dbReference>
<dbReference type="VEuPathDB" id="VectorBase:ASTEI20_043661"/>
<dbReference type="SUPFAM" id="SSF74650">
    <property type="entry name" value="Galactose mutarotase-like"/>
    <property type="match status" value="1"/>
</dbReference>
<dbReference type="Gene3D" id="2.70.98.30">
    <property type="entry name" value="Golgi alpha-mannosidase II, domain 4"/>
    <property type="match status" value="1"/>
</dbReference>
<keyword evidence="11" id="KW-0333">Golgi apparatus</keyword>
<dbReference type="InterPro" id="IPR048534">
    <property type="entry name" value="Man2a1-like_dom"/>
</dbReference>
<keyword evidence="9" id="KW-0735">Signal-anchor</keyword>
<dbReference type="Proteomes" id="UP000076408">
    <property type="component" value="Unassembled WGS sequence"/>
</dbReference>
<evidence type="ECO:0000259" key="18">
    <source>
        <dbReference type="SMART" id="SM00872"/>
    </source>
</evidence>
<dbReference type="InterPro" id="IPR000602">
    <property type="entry name" value="Glyco_hydro_38_N"/>
</dbReference>
<dbReference type="Pfam" id="PF07748">
    <property type="entry name" value="Glyco_hydro_38C"/>
    <property type="match status" value="1"/>
</dbReference>
<accession>A0A182YG16</accession>
<organism evidence="19 20">
    <name type="scientific">Anopheles stephensi</name>
    <name type="common">Indo-Pakistan malaria mosquito</name>
    <dbReference type="NCBI Taxonomy" id="30069"/>
    <lineage>
        <taxon>Eukaryota</taxon>
        <taxon>Metazoa</taxon>
        <taxon>Ecdysozoa</taxon>
        <taxon>Arthropoda</taxon>
        <taxon>Hexapoda</taxon>
        <taxon>Insecta</taxon>
        <taxon>Pterygota</taxon>
        <taxon>Neoptera</taxon>
        <taxon>Endopterygota</taxon>
        <taxon>Diptera</taxon>
        <taxon>Nematocera</taxon>
        <taxon>Culicoidea</taxon>
        <taxon>Culicidae</taxon>
        <taxon>Anophelinae</taxon>
        <taxon>Anopheles</taxon>
    </lineage>
</organism>
<dbReference type="Pfam" id="PF21260">
    <property type="entry name" value="Laman-like_dom"/>
    <property type="match status" value="1"/>
</dbReference>
<evidence type="ECO:0000256" key="4">
    <source>
        <dbReference type="ARBA" id="ARBA00011748"/>
    </source>
</evidence>
<dbReference type="FunFam" id="2.70.98.30:FF:000002">
    <property type="entry name" value="Alpha-mannosidase"/>
    <property type="match status" value="1"/>
</dbReference>
<evidence type="ECO:0000256" key="8">
    <source>
        <dbReference type="ARBA" id="ARBA00022833"/>
    </source>
</evidence>
<keyword evidence="10" id="KW-1133">Transmembrane helix</keyword>
<keyword evidence="5" id="KW-0812">Transmembrane</keyword>
<evidence type="ECO:0000256" key="10">
    <source>
        <dbReference type="ARBA" id="ARBA00022989"/>
    </source>
</evidence>
<dbReference type="SUPFAM" id="SSF88713">
    <property type="entry name" value="Glycoside hydrolase/deacetylase"/>
    <property type="match status" value="1"/>
</dbReference>
<dbReference type="GO" id="GO:0000139">
    <property type="term" value="C:Golgi membrane"/>
    <property type="evidence" value="ECO:0007669"/>
    <property type="project" value="UniProtKB-SubCell"/>
</dbReference>
<keyword evidence="6 17" id="KW-0479">Metal-binding</keyword>
<dbReference type="GO" id="GO:0030246">
    <property type="term" value="F:carbohydrate binding"/>
    <property type="evidence" value="ECO:0007669"/>
    <property type="project" value="InterPro"/>
</dbReference>
<reference evidence="19" key="2">
    <citation type="submission" date="2020-05" db="UniProtKB">
        <authorList>
            <consortium name="EnsemblMetazoa"/>
        </authorList>
    </citation>
    <scope>IDENTIFICATION</scope>
    <source>
        <strain evidence="19">Indian</strain>
    </source>
</reference>
<dbReference type="InterPro" id="IPR011013">
    <property type="entry name" value="Gal_mutarotase_sf_dom"/>
</dbReference>
<feature type="domain" description="Glycoside hydrolase family 38 central" evidence="18">
    <location>
        <begin position="500"/>
        <end position="580"/>
    </location>
</feature>
<evidence type="ECO:0000256" key="1">
    <source>
        <dbReference type="ARBA" id="ARBA00004323"/>
    </source>
</evidence>
<dbReference type="CDD" id="cd10809">
    <property type="entry name" value="GH38N_AMII_GMII_SfManIII_like"/>
    <property type="match status" value="1"/>
</dbReference>
<dbReference type="InterPro" id="IPR041566">
    <property type="entry name" value="AManII_C"/>
</dbReference>
<evidence type="ECO:0000256" key="17">
    <source>
        <dbReference type="RuleBase" id="RU361199"/>
    </source>
</evidence>
<keyword evidence="20" id="KW-1185">Reference proteome</keyword>
<dbReference type="FunFam" id="3.20.110.10:FF:000003">
    <property type="entry name" value="Alpha-mannosidase"/>
    <property type="match status" value="1"/>
</dbReference>